<dbReference type="AlphaFoldDB" id="A0A4Q2DIM6"/>
<reference evidence="1 2" key="1">
    <citation type="submission" date="2019-01" db="EMBL/GenBank/DDBJ databases">
        <title>Draft genome sequence of Psathyrella aberdarensis IHI B618.</title>
        <authorList>
            <person name="Buettner E."/>
            <person name="Kellner H."/>
        </authorList>
    </citation>
    <scope>NUCLEOTIDE SEQUENCE [LARGE SCALE GENOMIC DNA]</scope>
    <source>
        <strain evidence="1 2">IHI B618</strain>
    </source>
</reference>
<dbReference type="EMBL" id="SDEE01000188">
    <property type="protein sequence ID" value="RXW19697.1"/>
    <property type="molecule type" value="Genomic_DNA"/>
</dbReference>
<comment type="caution">
    <text evidence="1">The sequence shown here is derived from an EMBL/GenBank/DDBJ whole genome shotgun (WGS) entry which is preliminary data.</text>
</comment>
<keyword evidence="2" id="KW-1185">Reference proteome</keyword>
<accession>A0A4Q2DIM6</accession>
<dbReference type="OrthoDB" id="3058461at2759"/>
<name>A0A4Q2DIM6_9AGAR</name>
<proteinExistence type="predicted"/>
<sequence>MRFDGVSSPVNVPIADHNVSLLSSAGVDSHEVDEIMGVGGTGSLEGPGEKLGSSGGFDEDKVQTPFTRGTVAAPITAVSSKSEEDRELKEAITHAEGDVNKVKATSRTLGLLFPNSREEHAELGGVFFPAVQKETALPARRIFQPEVGLTEESKRVAFEMREVKEGIRVEKVKVEAEPLSDAEDEEQENGFEEVKHKIISKKMLLGALEFEAKLGLQVKGKSELAGTWSTTVHVQFIVGIEGELDVEAKEIGGNAEEGVQPALVRLHVPAPSA</sequence>
<dbReference type="STRING" id="2316362.A0A4Q2DIM6"/>
<evidence type="ECO:0000313" key="2">
    <source>
        <dbReference type="Proteomes" id="UP000290288"/>
    </source>
</evidence>
<organism evidence="1 2">
    <name type="scientific">Candolleomyces aberdarensis</name>
    <dbReference type="NCBI Taxonomy" id="2316362"/>
    <lineage>
        <taxon>Eukaryota</taxon>
        <taxon>Fungi</taxon>
        <taxon>Dikarya</taxon>
        <taxon>Basidiomycota</taxon>
        <taxon>Agaricomycotina</taxon>
        <taxon>Agaricomycetes</taxon>
        <taxon>Agaricomycetidae</taxon>
        <taxon>Agaricales</taxon>
        <taxon>Agaricineae</taxon>
        <taxon>Psathyrellaceae</taxon>
        <taxon>Candolleomyces</taxon>
    </lineage>
</organism>
<dbReference type="Proteomes" id="UP000290288">
    <property type="component" value="Unassembled WGS sequence"/>
</dbReference>
<evidence type="ECO:0000313" key="1">
    <source>
        <dbReference type="EMBL" id="RXW19697.1"/>
    </source>
</evidence>
<protein>
    <submittedName>
        <fullName evidence="1">Uncharacterized protein</fullName>
    </submittedName>
</protein>
<gene>
    <name evidence="1" type="ORF">EST38_g6172</name>
</gene>